<comment type="similarity">
    <text evidence="2 9">Belongs to the uroporphyrinogen-III synthase family.</text>
</comment>
<protein>
    <recommendedName>
        <fullName evidence="7 9">Uroporphyrinogen-III synthase</fullName>
        <ecNumber evidence="3 9">4.2.1.75</ecNumber>
    </recommendedName>
</protein>
<keyword evidence="5 9" id="KW-0627">Porphyrin biosynthesis</keyword>
<dbReference type="PANTHER" id="PTHR38042:SF1">
    <property type="entry name" value="UROPORPHYRINOGEN-III SYNTHASE, CHLOROPLASTIC"/>
    <property type="match status" value="1"/>
</dbReference>
<dbReference type="Pfam" id="PF02602">
    <property type="entry name" value="HEM4"/>
    <property type="match status" value="1"/>
</dbReference>
<dbReference type="AlphaFoldDB" id="A0A4R6ZN77"/>
<evidence type="ECO:0000256" key="2">
    <source>
        <dbReference type="ARBA" id="ARBA00008133"/>
    </source>
</evidence>
<organism evidence="11 12">
    <name type="scientific">Listeria rocourtiae</name>
    <dbReference type="NCBI Taxonomy" id="647910"/>
    <lineage>
        <taxon>Bacteria</taxon>
        <taxon>Bacillati</taxon>
        <taxon>Bacillota</taxon>
        <taxon>Bacilli</taxon>
        <taxon>Bacillales</taxon>
        <taxon>Listeriaceae</taxon>
        <taxon>Listeria</taxon>
    </lineage>
</organism>
<dbReference type="RefSeq" id="WP_036069343.1">
    <property type="nucleotide sequence ID" value="NZ_JAARQJ010000003.1"/>
</dbReference>
<dbReference type="EC" id="4.2.1.75" evidence="3 9"/>
<dbReference type="Gene3D" id="3.40.50.10090">
    <property type="match status" value="2"/>
</dbReference>
<comment type="caution">
    <text evidence="11">The sequence shown here is derived from an EMBL/GenBank/DDBJ whole genome shotgun (WGS) entry which is preliminary data.</text>
</comment>
<dbReference type="GO" id="GO:0004852">
    <property type="term" value="F:uroporphyrinogen-III synthase activity"/>
    <property type="evidence" value="ECO:0007669"/>
    <property type="project" value="UniProtKB-UniRule"/>
</dbReference>
<keyword evidence="12" id="KW-1185">Reference proteome</keyword>
<evidence type="ECO:0000313" key="11">
    <source>
        <dbReference type="EMBL" id="TDR53569.1"/>
    </source>
</evidence>
<evidence type="ECO:0000256" key="9">
    <source>
        <dbReference type="RuleBase" id="RU366031"/>
    </source>
</evidence>
<evidence type="ECO:0000256" key="8">
    <source>
        <dbReference type="ARBA" id="ARBA00048617"/>
    </source>
</evidence>
<accession>A0A4R6ZN77</accession>
<dbReference type="InterPro" id="IPR036108">
    <property type="entry name" value="4pyrrol_syn_uPrphyn_synt_sf"/>
</dbReference>
<evidence type="ECO:0000256" key="5">
    <source>
        <dbReference type="ARBA" id="ARBA00023244"/>
    </source>
</evidence>
<dbReference type="InterPro" id="IPR003754">
    <property type="entry name" value="4pyrrol_synth_uPrphyn_synth"/>
</dbReference>
<comment type="pathway">
    <text evidence="1 9">Porphyrin-containing compound metabolism; protoporphyrin-IX biosynthesis; coproporphyrinogen-III from 5-aminolevulinate: step 3/4.</text>
</comment>
<gene>
    <name evidence="11" type="ORF">DFP96_104159</name>
</gene>
<dbReference type="OrthoDB" id="9815856at2"/>
<dbReference type="GO" id="GO:0006780">
    <property type="term" value="P:uroporphyrinogen III biosynthetic process"/>
    <property type="evidence" value="ECO:0007669"/>
    <property type="project" value="UniProtKB-UniRule"/>
</dbReference>
<comment type="catalytic activity">
    <reaction evidence="8 9">
        <text>hydroxymethylbilane = uroporphyrinogen III + H2O</text>
        <dbReference type="Rhea" id="RHEA:18965"/>
        <dbReference type="ChEBI" id="CHEBI:15377"/>
        <dbReference type="ChEBI" id="CHEBI:57308"/>
        <dbReference type="ChEBI" id="CHEBI:57845"/>
        <dbReference type="EC" id="4.2.1.75"/>
    </reaction>
</comment>
<dbReference type="STRING" id="1265846.PROCOU_02374"/>
<proteinExistence type="inferred from homology"/>
<feature type="domain" description="Tetrapyrrole biosynthesis uroporphyrinogen III synthase" evidence="10">
    <location>
        <begin position="20"/>
        <end position="224"/>
    </location>
</feature>
<reference evidence="11 12" key="1">
    <citation type="submission" date="2019-03" db="EMBL/GenBank/DDBJ databases">
        <title>Genomic Encyclopedia of Type Strains, Phase III (KMG-III): the genomes of soil and plant-associated and newly described type strains.</title>
        <authorList>
            <person name="Whitman W."/>
        </authorList>
    </citation>
    <scope>NUCLEOTIDE SEQUENCE [LARGE SCALE GENOMIC DNA]</scope>
    <source>
        <strain evidence="11 12">CECT 7972</strain>
    </source>
</reference>
<evidence type="ECO:0000313" key="12">
    <source>
        <dbReference type="Proteomes" id="UP000295558"/>
    </source>
</evidence>
<evidence type="ECO:0000256" key="3">
    <source>
        <dbReference type="ARBA" id="ARBA00013109"/>
    </source>
</evidence>
<dbReference type="GO" id="GO:0006782">
    <property type="term" value="P:protoporphyrinogen IX biosynthetic process"/>
    <property type="evidence" value="ECO:0007669"/>
    <property type="project" value="UniProtKB-UniRule"/>
</dbReference>
<dbReference type="UniPathway" id="UPA00251">
    <property type="reaction ID" value="UER00320"/>
</dbReference>
<evidence type="ECO:0000256" key="7">
    <source>
        <dbReference type="ARBA" id="ARBA00040167"/>
    </source>
</evidence>
<evidence type="ECO:0000256" key="1">
    <source>
        <dbReference type="ARBA" id="ARBA00004772"/>
    </source>
</evidence>
<comment type="function">
    <text evidence="6 9">Catalyzes cyclization of the linear tetrapyrrole, hydroxymethylbilane, to the macrocyclic uroporphyrinogen III.</text>
</comment>
<dbReference type="InterPro" id="IPR039793">
    <property type="entry name" value="UROS/Hem4"/>
</dbReference>
<dbReference type="CDD" id="cd06578">
    <property type="entry name" value="HemD"/>
    <property type="match status" value="1"/>
</dbReference>
<evidence type="ECO:0000256" key="6">
    <source>
        <dbReference type="ARBA" id="ARBA00037589"/>
    </source>
</evidence>
<name>A0A4R6ZN77_9LIST</name>
<dbReference type="Proteomes" id="UP000295558">
    <property type="component" value="Unassembled WGS sequence"/>
</dbReference>
<evidence type="ECO:0000256" key="4">
    <source>
        <dbReference type="ARBA" id="ARBA00023239"/>
    </source>
</evidence>
<dbReference type="PANTHER" id="PTHR38042">
    <property type="entry name" value="UROPORPHYRINOGEN-III SYNTHASE, CHLOROPLASTIC"/>
    <property type="match status" value="1"/>
</dbReference>
<dbReference type="SUPFAM" id="SSF69618">
    <property type="entry name" value="HemD-like"/>
    <property type="match status" value="1"/>
</dbReference>
<evidence type="ECO:0000259" key="10">
    <source>
        <dbReference type="Pfam" id="PF02602"/>
    </source>
</evidence>
<keyword evidence="4 9" id="KW-0456">Lyase</keyword>
<dbReference type="EMBL" id="SNZK01000004">
    <property type="protein sequence ID" value="TDR53569.1"/>
    <property type="molecule type" value="Genomic_DNA"/>
</dbReference>
<sequence length="235" mass="26769">MSKHILLTREDGKNEVSQIYLERAGFQVSVVPMIKTRSCKCQMALGEYDWIVFTSANTVCYFFEQQAVIPSHVKIAVIGEKTAEMLASNQYNPDFQPTRFTTDIFIDEWLALDLNQQQIFIPKSNIARDEIERQFKNAGHLVTSCVIYETVFPERAKEQLQRVMKSRPIDIAVFASPSAWHHFLKSYTGDIAKLKIASIGPVTTRAIESSDFAVTYAPTNYTMREVCEILIKGEL</sequence>